<dbReference type="EMBL" id="CAJPVJ010016934">
    <property type="protein sequence ID" value="CAG2176419.1"/>
    <property type="molecule type" value="Genomic_DNA"/>
</dbReference>
<dbReference type="Proteomes" id="UP000728032">
    <property type="component" value="Unassembled WGS sequence"/>
</dbReference>
<dbReference type="InterPro" id="IPR039846">
    <property type="entry name" value="ZCCHC4"/>
</dbReference>
<dbReference type="GO" id="GO:0005730">
    <property type="term" value="C:nucleolus"/>
    <property type="evidence" value="ECO:0007669"/>
    <property type="project" value="TreeGrafter"/>
</dbReference>
<dbReference type="PANTHER" id="PTHR13493:SF3">
    <property type="entry name" value="RRNA N6-ADENOSINE-METHYLTRANSFERASE ZCCHC4"/>
    <property type="match status" value="1"/>
</dbReference>
<dbReference type="OrthoDB" id="431817at2759"/>
<dbReference type="GO" id="GO:0008988">
    <property type="term" value="F:rRNA (adenine-N6-)-methyltransferase activity"/>
    <property type="evidence" value="ECO:0007669"/>
    <property type="project" value="InterPro"/>
</dbReference>
<gene>
    <name evidence="1" type="ORF">ONB1V03_LOCUS15853</name>
</gene>
<evidence type="ECO:0000313" key="2">
    <source>
        <dbReference type="Proteomes" id="UP000728032"/>
    </source>
</evidence>
<dbReference type="EMBL" id="OC931759">
    <property type="protein sequence ID" value="CAD7659257.1"/>
    <property type="molecule type" value="Genomic_DNA"/>
</dbReference>
<accession>A0A7R9MHQ9</accession>
<evidence type="ECO:0000313" key="1">
    <source>
        <dbReference type="EMBL" id="CAD7659257.1"/>
    </source>
</evidence>
<keyword evidence="2" id="KW-1185">Reference proteome</keyword>
<proteinExistence type="predicted"/>
<organism evidence="1">
    <name type="scientific">Oppiella nova</name>
    <dbReference type="NCBI Taxonomy" id="334625"/>
    <lineage>
        <taxon>Eukaryota</taxon>
        <taxon>Metazoa</taxon>
        <taxon>Ecdysozoa</taxon>
        <taxon>Arthropoda</taxon>
        <taxon>Chelicerata</taxon>
        <taxon>Arachnida</taxon>
        <taxon>Acari</taxon>
        <taxon>Acariformes</taxon>
        <taxon>Sarcoptiformes</taxon>
        <taxon>Oribatida</taxon>
        <taxon>Brachypylina</taxon>
        <taxon>Oppioidea</taxon>
        <taxon>Oppiidae</taxon>
        <taxon>Oppiella</taxon>
    </lineage>
</organism>
<dbReference type="AlphaFoldDB" id="A0A7R9MHQ9"/>
<dbReference type="PANTHER" id="PTHR13493">
    <property type="entry name" value="ZINC FINGER CCHC DOMAIN-CONTAINING"/>
    <property type="match status" value="1"/>
</dbReference>
<dbReference type="GO" id="GO:0005737">
    <property type="term" value="C:cytoplasm"/>
    <property type="evidence" value="ECO:0007669"/>
    <property type="project" value="TreeGrafter"/>
</dbReference>
<reference evidence="1" key="1">
    <citation type="submission" date="2020-11" db="EMBL/GenBank/DDBJ databases">
        <authorList>
            <person name="Tran Van P."/>
        </authorList>
    </citation>
    <scope>NUCLEOTIDE SEQUENCE</scope>
</reference>
<name>A0A7R9MHQ9_9ACAR</name>
<sequence length="177" mass="20244">MDSSPPVARISVVDSDLNGHPVCRHGPTLLLQEMSPKTNRRYYCCSSCRNRKDCDFYMSSEEWIQIQTNPKLKAKYLRKLVDMKSQSDDNRKYIATKCLKQMADNGIKFCRNCSLIISSVNELSDHKSHEVLSGITGRQLREPTKLMNNKTLEFIVNDILAKNGFQSVFTSTFRVGK</sequence>
<protein>
    <submittedName>
        <fullName evidence="1">Uncharacterized protein</fullName>
    </submittedName>
</protein>